<feature type="compositionally biased region" description="Acidic residues" evidence="1">
    <location>
        <begin position="30"/>
        <end position="41"/>
    </location>
</feature>
<protein>
    <submittedName>
        <fullName evidence="2">Uncharacterized protein</fullName>
    </submittedName>
</protein>
<dbReference type="Proteomes" id="UP000094065">
    <property type="component" value="Unassembled WGS sequence"/>
</dbReference>
<feature type="region of interest" description="Disordered" evidence="1">
    <location>
        <begin position="1"/>
        <end position="60"/>
    </location>
</feature>
<comment type="caution">
    <text evidence="2">The sequence shown here is derived from an EMBL/GenBank/DDBJ whole genome shotgun (WGS) entry which is preliminary data.</text>
</comment>
<feature type="compositionally biased region" description="Acidic residues" evidence="1">
    <location>
        <begin position="51"/>
        <end position="60"/>
    </location>
</feature>
<proteinExistence type="predicted"/>
<feature type="compositionally biased region" description="Low complexity" evidence="1">
    <location>
        <begin position="1"/>
        <end position="21"/>
    </location>
</feature>
<reference evidence="2 3" key="1">
    <citation type="submission" date="2016-06" db="EMBL/GenBank/DDBJ databases">
        <title>Evolution of pathogenesis and genome organization in the Tremellales.</title>
        <authorList>
            <person name="Cuomo C."/>
            <person name="Litvintseva A."/>
            <person name="Heitman J."/>
            <person name="Chen Y."/>
            <person name="Sun S."/>
            <person name="Springer D."/>
            <person name="Dromer F."/>
            <person name="Young S."/>
            <person name="Zeng Q."/>
            <person name="Chapman S."/>
            <person name="Gujja S."/>
            <person name="Saif S."/>
            <person name="Birren B."/>
        </authorList>
    </citation>
    <scope>NUCLEOTIDE SEQUENCE [LARGE SCALE GENOMIC DNA]</scope>
    <source>
        <strain evidence="2 3">CBS 6039</strain>
    </source>
</reference>
<gene>
    <name evidence="2" type="ORF">L202_01104</name>
</gene>
<keyword evidence="3" id="KW-1185">Reference proteome</keyword>
<dbReference type="GeneID" id="30152413"/>
<dbReference type="EMBL" id="AWGJ01000002">
    <property type="protein sequence ID" value="ODN82840.1"/>
    <property type="molecule type" value="Genomic_DNA"/>
</dbReference>
<evidence type="ECO:0000313" key="2">
    <source>
        <dbReference type="EMBL" id="ODN82840.1"/>
    </source>
</evidence>
<dbReference type="OrthoDB" id="10383011at2759"/>
<dbReference type="RefSeq" id="XP_018996840.1">
    <property type="nucleotide sequence ID" value="XM_019134413.1"/>
</dbReference>
<name>A0A1E3I2F7_9TREE</name>
<evidence type="ECO:0000256" key="1">
    <source>
        <dbReference type="SAM" id="MobiDB-lite"/>
    </source>
</evidence>
<evidence type="ECO:0000313" key="3">
    <source>
        <dbReference type="Proteomes" id="UP000094065"/>
    </source>
</evidence>
<dbReference type="AlphaFoldDB" id="A0A1E3I2F7"/>
<accession>A0A1E3I2F7</accession>
<sequence>MTAQESQSQQSVSTVDPSVTSFDGGVAEEGALEQDTYLDEDNQLRYMVYSEEPDSITDDD</sequence>
<organism evidence="2 3">
    <name type="scientific">Cryptococcus amylolentus CBS 6039</name>
    <dbReference type="NCBI Taxonomy" id="1295533"/>
    <lineage>
        <taxon>Eukaryota</taxon>
        <taxon>Fungi</taxon>
        <taxon>Dikarya</taxon>
        <taxon>Basidiomycota</taxon>
        <taxon>Agaricomycotina</taxon>
        <taxon>Tremellomycetes</taxon>
        <taxon>Tremellales</taxon>
        <taxon>Cryptococcaceae</taxon>
        <taxon>Cryptococcus</taxon>
    </lineage>
</organism>